<dbReference type="CDD" id="cd04179">
    <property type="entry name" value="DPM_DPG-synthase_like"/>
    <property type="match status" value="1"/>
</dbReference>
<proteinExistence type="predicted"/>
<dbReference type="GO" id="GO:0032259">
    <property type="term" value="P:methylation"/>
    <property type="evidence" value="ECO:0007669"/>
    <property type="project" value="UniProtKB-KW"/>
</dbReference>
<dbReference type="SUPFAM" id="SSF53448">
    <property type="entry name" value="Nucleotide-diphospho-sugar transferases"/>
    <property type="match status" value="1"/>
</dbReference>
<dbReference type="PANTHER" id="PTHR10859">
    <property type="entry name" value="GLYCOSYL TRANSFERASE"/>
    <property type="match status" value="1"/>
</dbReference>
<evidence type="ECO:0000313" key="2">
    <source>
        <dbReference type="EMBL" id="KKR62496.1"/>
    </source>
</evidence>
<protein>
    <submittedName>
        <fullName evidence="2">Type 12 methyltransferase</fullName>
    </submittedName>
</protein>
<dbReference type="GO" id="GO:0008168">
    <property type="term" value="F:methyltransferase activity"/>
    <property type="evidence" value="ECO:0007669"/>
    <property type="project" value="UniProtKB-KW"/>
</dbReference>
<comment type="caution">
    <text evidence="2">The sequence shown here is derived from an EMBL/GenBank/DDBJ whole genome shotgun (WGS) entry which is preliminary data.</text>
</comment>
<evidence type="ECO:0000313" key="3">
    <source>
        <dbReference type="Proteomes" id="UP000034293"/>
    </source>
</evidence>
<reference evidence="2 3" key="1">
    <citation type="journal article" date="2015" name="Nature">
        <title>rRNA introns, odd ribosomes, and small enigmatic genomes across a large radiation of phyla.</title>
        <authorList>
            <person name="Brown C.T."/>
            <person name="Hug L.A."/>
            <person name="Thomas B.C."/>
            <person name="Sharon I."/>
            <person name="Castelle C.J."/>
            <person name="Singh A."/>
            <person name="Wilkins M.J."/>
            <person name="Williams K.H."/>
            <person name="Banfield J.F."/>
        </authorList>
    </citation>
    <scope>NUCLEOTIDE SEQUENCE [LARGE SCALE GENOMIC DNA]</scope>
</reference>
<gene>
    <name evidence="2" type="ORF">UU02_C0045G0006</name>
</gene>
<evidence type="ECO:0000259" key="1">
    <source>
        <dbReference type="Pfam" id="PF00535"/>
    </source>
</evidence>
<dbReference type="GO" id="GO:0006487">
    <property type="term" value="P:protein N-linked glycosylation"/>
    <property type="evidence" value="ECO:0007669"/>
    <property type="project" value="TreeGrafter"/>
</dbReference>
<keyword evidence="2" id="KW-0808">Transferase</keyword>
<accession>A0A0G0SJE1</accession>
<dbReference type="Gene3D" id="3.90.550.10">
    <property type="entry name" value="Spore Coat Polysaccharide Biosynthesis Protein SpsA, Chain A"/>
    <property type="match status" value="1"/>
</dbReference>
<dbReference type="InterPro" id="IPR001173">
    <property type="entry name" value="Glyco_trans_2-like"/>
</dbReference>
<dbReference type="Proteomes" id="UP000034293">
    <property type="component" value="Unassembled WGS sequence"/>
</dbReference>
<dbReference type="AlphaFoldDB" id="A0A0G0SJE1"/>
<name>A0A0G0SJE1_9BACT</name>
<organism evidence="2 3">
    <name type="scientific">Candidatus Woesebacteria bacterium GW2011_GWA1_40_43</name>
    <dbReference type="NCBI Taxonomy" id="1618553"/>
    <lineage>
        <taxon>Bacteria</taxon>
        <taxon>Candidatus Woeseibacteriota</taxon>
    </lineage>
</organism>
<dbReference type="PANTHER" id="PTHR10859:SF91">
    <property type="entry name" value="DOLICHYL-PHOSPHATE BETA-GLUCOSYLTRANSFERASE"/>
    <property type="match status" value="1"/>
</dbReference>
<feature type="domain" description="Glycosyltransferase 2-like" evidence="1">
    <location>
        <begin position="136"/>
        <end position="302"/>
    </location>
</feature>
<dbReference type="PATRIC" id="fig|1618553.3.peg.571"/>
<sequence length="353" mass="40673">MSQNIFQKLYYRDLQKVYKSFSTSGGEIILDNVIGDVPDLQTYFEDLRKIISSETKVLISYHNHKWEPILNLASSLGLRKKVGVQNWLDQDDLKNILYISGFEVVNTQSRFFGITSVTVVRPKLQTTRNKNQYSVSIIVPARNEEGNIKKIISSIPKFGKWQEIIFVEGGSSDHTWDKIMNEKFKITNKSQNSKSKIQIKAYKQTGKGKADAVRLGFEKATGDILMIYDADRTVPSSDLPKFYNVLAGGFGEFANGSRLVYPFGQHFKDTLCGTKAIFRDDYLKMKKDYLKYLEVDPFGDFALIFAAIKHNLKVVEIPVRYREREYGSTNIRRFYHGLLLFKLAWIALKEFKF</sequence>
<dbReference type="EMBL" id="LBZA01000045">
    <property type="protein sequence ID" value="KKR62496.1"/>
    <property type="molecule type" value="Genomic_DNA"/>
</dbReference>
<dbReference type="InterPro" id="IPR029044">
    <property type="entry name" value="Nucleotide-diphossugar_trans"/>
</dbReference>
<dbReference type="Pfam" id="PF00535">
    <property type="entry name" value="Glycos_transf_2"/>
    <property type="match status" value="1"/>
</dbReference>
<keyword evidence="2" id="KW-0489">Methyltransferase</keyword>